<feature type="domain" description="DUF1549" evidence="1">
    <location>
        <begin position="166"/>
        <end position="371"/>
    </location>
</feature>
<dbReference type="PANTHER" id="PTHR35889">
    <property type="entry name" value="CYCLOINULO-OLIGOSACCHARIDE FRUCTANOTRANSFERASE-RELATED"/>
    <property type="match status" value="1"/>
</dbReference>
<gene>
    <name evidence="4" type="ORF">Pla52o_16660</name>
</gene>
<keyword evidence="5" id="KW-1185">Reference proteome</keyword>
<dbReference type="InterPro" id="IPR022655">
    <property type="entry name" value="DUF1553"/>
</dbReference>
<dbReference type="Pfam" id="PF07635">
    <property type="entry name" value="PSCyt1"/>
    <property type="match status" value="1"/>
</dbReference>
<dbReference type="GO" id="GO:0020037">
    <property type="term" value="F:heme binding"/>
    <property type="evidence" value="ECO:0007669"/>
    <property type="project" value="InterPro"/>
</dbReference>
<comment type="caution">
    <text evidence="4">The sequence shown here is derived from an EMBL/GenBank/DDBJ whole genome shotgun (WGS) entry which is preliminary data.</text>
</comment>
<feature type="domain" description="Cytochrome C Planctomycete-type" evidence="3">
    <location>
        <begin position="58"/>
        <end position="117"/>
    </location>
</feature>
<name>A0A5C6CMQ9_9BACT</name>
<evidence type="ECO:0000313" key="4">
    <source>
        <dbReference type="EMBL" id="TWU25365.1"/>
    </source>
</evidence>
<dbReference type="EMBL" id="SJPT01000002">
    <property type="protein sequence ID" value="TWU25365.1"/>
    <property type="molecule type" value="Genomic_DNA"/>
</dbReference>
<dbReference type="InterPro" id="IPR011444">
    <property type="entry name" value="DUF1549"/>
</dbReference>
<dbReference type="SUPFAM" id="SSF46626">
    <property type="entry name" value="Cytochrome c"/>
    <property type="match status" value="1"/>
</dbReference>
<evidence type="ECO:0000259" key="2">
    <source>
        <dbReference type="Pfam" id="PF07587"/>
    </source>
</evidence>
<evidence type="ECO:0000259" key="1">
    <source>
        <dbReference type="Pfam" id="PF07583"/>
    </source>
</evidence>
<dbReference type="InterPro" id="IPR036909">
    <property type="entry name" value="Cyt_c-like_dom_sf"/>
</dbReference>
<dbReference type="Gene3D" id="2.60.120.260">
    <property type="entry name" value="Galactose-binding domain-like"/>
    <property type="match status" value="1"/>
</dbReference>
<evidence type="ECO:0000259" key="3">
    <source>
        <dbReference type="Pfam" id="PF07635"/>
    </source>
</evidence>
<dbReference type="AlphaFoldDB" id="A0A5C6CMQ9"/>
<protein>
    <submittedName>
        <fullName evidence="4">Planctomycete cytochrome C</fullName>
    </submittedName>
</protein>
<dbReference type="PANTHER" id="PTHR35889:SF3">
    <property type="entry name" value="F-BOX DOMAIN-CONTAINING PROTEIN"/>
    <property type="match status" value="1"/>
</dbReference>
<dbReference type="InterPro" id="IPR011429">
    <property type="entry name" value="Cyt_c_Planctomycete-type"/>
</dbReference>
<sequence>MTATIDRLMGCLMIGRRPRPAQRLCAAFLLMILSFTFSSYLLAVDFTNDIEPILQEHCLDCHGEDEPSGQLRLDRLANMLRGGNSGEAAVVPGDPAASFLVKLIKHQESGLEMPPDDSLSAEQIKHIERWIADGAKTPEHYGPATETTELTHWSFRRVTRPVTADNIDGFIRHKLSTIGLSPSPQADRRVLIRRLYLVMLGLPPTPEQVDAFVNDPEEHAWGNLVDRVLASQHYGERWASHWLDLVRFAETHGFEMNRERPTAWRYRDWVIGSLNDDKPYDQFVREQIAGDAMGSAIGTAFLVAGPVDQVKSPDAKLLQMQRMNELDDMINTCGTAFLGLTTGCARCHNHKFDPITQKDYYAMQAVFAGVQHGDGVIPLSEQSKQKLAEIEHEIQGLEDSLAKFVRGRNSSLFAIDDAEAEPRVTPSGVAADLGGVSPNLGGGRYTWWKNEFKKEVVHYQPNQRGRYRIWLSWGAGFKSHTTDARYILQSGTGRTEIAKIDQQRLADGSGQPTGVKLWSGLYDAGVHWIEPNDRIVLEGGENGSAITSDVIVFQAVSEDSGTASHAPRESVKATHNIERFPARQAKYVRFWIDATNGSEPCIDELEIFSGELNVALASSGAIATSSGDFKHPIHKLTQINDGQYGNQRSWIAAAESGGWVQIELPAVTTIDRIEWARDREGQYQDRLAIEYRIECASDPGHWELLASSADRLTPSKSTNQSPYVFTGFPESDVQQGQAWLERLEQIQAERAELQSTTKAWIGRFKQPGPTYRLYRGEPDAKRDRVGPDGIAVFASLDLPLDTPEQQRREAFADWVTSKENPLTARVIVNRLWQFHFGVGIVDTPSDFGLNGTAPTHPELLDWLAVELMESEWSLKHLHRLILNSHTWQQSSRPTPQGLNVDANARLLWRFPTRRLEAEGIRDSMLAASGSLDLAKLGGPGFSGFEVELENVRHYHPKSVYGPEDWRRMIYMTKVRQEREPVFGAFDCPDASMVTPKRSRSTTPLQALNLLNSPFVMQQTGILATRLQQEADSIPAQITRAWQLCFQRRPSQQEIRDSTRFIEQHGLDQFTRVILNSNEFVFIP</sequence>
<evidence type="ECO:0000313" key="5">
    <source>
        <dbReference type="Proteomes" id="UP000316304"/>
    </source>
</evidence>
<dbReference type="Pfam" id="PF07583">
    <property type="entry name" value="PSCyt2"/>
    <property type="match status" value="1"/>
</dbReference>
<proteinExistence type="predicted"/>
<dbReference type="Pfam" id="PF07587">
    <property type="entry name" value="PSD1"/>
    <property type="match status" value="1"/>
</dbReference>
<reference evidence="4 5" key="1">
    <citation type="submission" date="2019-02" db="EMBL/GenBank/DDBJ databases">
        <title>Deep-cultivation of Planctomycetes and their phenomic and genomic characterization uncovers novel biology.</title>
        <authorList>
            <person name="Wiegand S."/>
            <person name="Jogler M."/>
            <person name="Boedeker C."/>
            <person name="Pinto D."/>
            <person name="Vollmers J."/>
            <person name="Rivas-Marin E."/>
            <person name="Kohn T."/>
            <person name="Peeters S.H."/>
            <person name="Heuer A."/>
            <person name="Rast P."/>
            <person name="Oberbeckmann S."/>
            <person name="Bunk B."/>
            <person name="Jeske O."/>
            <person name="Meyerdierks A."/>
            <person name="Storesund J.E."/>
            <person name="Kallscheuer N."/>
            <person name="Luecker S."/>
            <person name="Lage O.M."/>
            <person name="Pohl T."/>
            <person name="Merkel B.J."/>
            <person name="Hornburger P."/>
            <person name="Mueller R.-W."/>
            <person name="Bruemmer F."/>
            <person name="Labrenz M."/>
            <person name="Spormann A.M."/>
            <person name="Op Den Camp H."/>
            <person name="Overmann J."/>
            <person name="Amann R."/>
            <person name="Jetten M.S.M."/>
            <person name="Mascher T."/>
            <person name="Medema M.H."/>
            <person name="Devos D.P."/>
            <person name="Kaster A.-K."/>
            <person name="Ovreas L."/>
            <person name="Rohde M."/>
            <person name="Galperin M.Y."/>
            <person name="Jogler C."/>
        </authorList>
    </citation>
    <scope>NUCLEOTIDE SEQUENCE [LARGE SCALE GENOMIC DNA]</scope>
    <source>
        <strain evidence="4 5">Pla52o</strain>
    </source>
</reference>
<dbReference type="GO" id="GO:0009055">
    <property type="term" value="F:electron transfer activity"/>
    <property type="evidence" value="ECO:0007669"/>
    <property type="project" value="InterPro"/>
</dbReference>
<dbReference type="Proteomes" id="UP000316304">
    <property type="component" value="Unassembled WGS sequence"/>
</dbReference>
<accession>A0A5C6CMQ9</accession>
<organism evidence="4 5">
    <name type="scientific">Novipirellula galeiformis</name>
    <dbReference type="NCBI Taxonomy" id="2528004"/>
    <lineage>
        <taxon>Bacteria</taxon>
        <taxon>Pseudomonadati</taxon>
        <taxon>Planctomycetota</taxon>
        <taxon>Planctomycetia</taxon>
        <taxon>Pirellulales</taxon>
        <taxon>Pirellulaceae</taxon>
        <taxon>Novipirellula</taxon>
    </lineage>
</organism>
<feature type="domain" description="DUF1553" evidence="2">
    <location>
        <begin position="807"/>
        <end position="1060"/>
    </location>
</feature>